<dbReference type="Proteomes" id="UP000324222">
    <property type="component" value="Unassembled WGS sequence"/>
</dbReference>
<feature type="compositionally biased region" description="Polar residues" evidence="1">
    <location>
        <begin position="152"/>
        <end position="161"/>
    </location>
</feature>
<feature type="compositionally biased region" description="Basic and acidic residues" evidence="1">
    <location>
        <begin position="139"/>
        <end position="150"/>
    </location>
</feature>
<dbReference type="EMBL" id="VSRR010000303">
    <property type="protein sequence ID" value="MPC13754.1"/>
    <property type="molecule type" value="Genomic_DNA"/>
</dbReference>
<dbReference type="AlphaFoldDB" id="A0A5B7CYC4"/>
<evidence type="ECO:0000313" key="2">
    <source>
        <dbReference type="EMBL" id="MPC13754.1"/>
    </source>
</evidence>
<sequence>MFLGEKNTRGCQACGSRYGNYSCEFERELCLRNVRRPGLPLTLPSPTRLSIDPPFRARKSGENLFRYARVVKPGQSRTGSGFGLLTPPFARLAHPLAMVGSPSTQVNFEGVGGAAAGGERGSVLGSGRGGVTAALTGPMDRKQWDGEGRTRTPATSHQPAS</sequence>
<evidence type="ECO:0000256" key="1">
    <source>
        <dbReference type="SAM" id="MobiDB-lite"/>
    </source>
</evidence>
<accession>A0A5B7CYC4</accession>
<organism evidence="2 3">
    <name type="scientific">Portunus trituberculatus</name>
    <name type="common">Swimming crab</name>
    <name type="synonym">Neptunus trituberculatus</name>
    <dbReference type="NCBI Taxonomy" id="210409"/>
    <lineage>
        <taxon>Eukaryota</taxon>
        <taxon>Metazoa</taxon>
        <taxon>Ecdysozoa</taxon>
        <taxon>Arthropoda</taxon>
        <taxon>Crustacea</taxon>
        <taxon>Multicrustacea</taxon>
        <taxon>Malacostraca</taxon>
        <taxon>Eumalacostraca</taxon>
        <taxon>Eucarida</taxon>
        <taxon>Decapoda</taxon>
        <taxon>Pleocyemata</taxon>
        <taxon>Brachyura</taxon>
        <taxon>Eubrachyura</taxon>
        <taxon>Portunoidea</taxon>
        <taxon>Portunidae</taxon>
        <taxon>Portuninae</taxon>
        <taxon>Portunus</taxon>
    </lineage>
</organism>
<evidence type="ECO:0000313" key="3">
    <source>
        <dbReference type="Proteomes" id="UP000324222"/>
    </source>
</evidence>
<keyword evidence="3" id="KW-1185">Reference proteome</keyword>
<protein>
    <submittedName>
        <fullName evidence="2">Uncharacterized protein</fullName>
    </submittedName>
</protein>
<feature type="compositionally biased region" description="Gly residues" evidence="1">
    <location>
        <begin position="118"/>
        <end position="130"/>
    </location>
</feature>
<comment type="caution">
    <text evidence="2">The sequence shown here is derived from an EMBL/GenBank/DDBJ whole genome shotgun (WGS) entry which is preliminary data.</text>
</comment>
<feature type="region of interest" description="Disordered" evidence="1">
    <location>
        <begin position="118"/>
        <end position="161"/>
    </location>
</feature>
<reference evidence="2 3" key="1">
    <citation type="submission" date="2019-05" db="EMBL/GenBank/DDBJ databases">
        <title>Another draft genome of Portunus trituberculatus and its Hox gene families provides insights of decapod evolution.</title>
        <authorList>
            <person name="Jeong J.-H."/>
            <person name="Song I."/>
            <person name="Kim S."/>
            <person name="Choi T."/>
            <person name="Kim D."/>
            <person name="Ryu S."/>
            <person name="Kim W."/>
        </authorList>
    </citation>
    <scope>NUCLEOTIDE SEQUENCE [LARGE SCALE GENOMIC DNA]</scope>
    <source>
        <tissue evidence="2">Muscle</tissue>
    </source>
</reference>
<proteinExistence type="predicted"/>
<name>A0A5B7CYC4_PORTR</name>
<gene>
    <name evidence="2" type="ORF">E2C01_006498</name>
</gene>